<keyword evidence="8 12" id="KW-0630">Potassium</keyword>
<dbReference type="PANTHER" id="PTHR30540">
    <property type="entry name" value="OSMOTIC STRESS POTASSIUM TRANSPORTER"/>
    <property type="match status" value="1"/>
</dbReference>
<keyword evidence="11 12" id="KW-0472">Membrane</keyword>
<evidence type="ECO:0000256" key="2">
    <source>
        <dbReference type="ARBA" id="ARBA00007019"/>
    </source>
</evidence>
<dbReference type="KEGG" id="aiq:Azoinq_09975"/>
<dbReference type="InterPro" id="IPR053951">
    <property type="entry name" value="K_trans_N"/>
</dbReference>
<protein>
    <recommendedName>
        <fullName evidence="12">Probable potassium transport system protein Kup</fullName>
    </recommendedName>
</protein>
<keyword evidence="3 12" id="KW-0813">Transport</keyword>
<accession>A0A975SLS9</accession>
<feature type="transmembrane region" description="Helical" evidence="12">
    <location>
        <begin position="290"/>
        <end position="316"/>
    </location>
</feature>
<keyword evidence="5 12" id="KW-0633">Potassium transport</keyword>
<dbReference type="GO" id="GO:0015079">
    <property type="term" value="F:potassium ion transmembrane transporter activity"/>
    <property type="evidence" value="ECO:0007669"/>
    <property type="project" value="UniProtKB-UniRule"/>
</dbReference>
<comment type="function">
    <text evidence="12">Transport of potassium into the cell. Likely operates as a K(+):H(+) symporter.</text>
</comment>
<evidence type="ECO:0000256" key="11">
    <source>
        <dbReference type="ARBA" id="ARBA00023136"/>
    </source>
</evidence>
<dbReference type="GO" id="GO:0015293">
    <property type="term" value="F:symporter activity"/>
    <property type="evidence" value="ECO:0007669"/>
    <property type="project" value="UniProtKB-UniRule"/>
</dbReference>
<evidence type="ECO:0000256" key="1">
    <source>
        <dbReference type="ARBA" id="ARBA00004141"/>
    </source>
</evidence>
<organism evidence="15 16">
    <name type="scientific">Azospira inquinata</name>
    <dbReference type="NCBI Taxonomy" id="2785627"/>
    <lineage>
        <taxon>Bacteria</taxon>
        <taxon>Pseudomonadati</taxon>
        <taxon>Pseudomonadota</taxon>
        <taxon>Betaproteobacteria</taxon>
        <taxon>Rhodocyclales</taxon>
        <taxon>Rhodocyclaceae</taxon>
        <taxon>Azospira</taxon>
    </lineage>
</organism>
<dbReference type="InterPro" id="IPR023051">
    <property type="entry name" value="Kup"/>
</dbReference>
<dbReference type="AlphaFoldDB" id="A0A975SLS9"/>
<evidence type="ECO:0000259" key="14">
    <source>
        <dbReference type="Pfam" id="PF22776"/>
    </source>
</evidence>
<reference evidence="15" key="1">
    <citation type="submission" date="2020-11" db="EMBL/GenBank/DDBJ databases">
        <title>Azospira inquinata sp. nov.</title>
        <authorList>
            <person name="Moe W.M."/>
            <person name="Mikes M.C."/>
        </authorList>
    </citation>
    <scope>NUCLEOTIDE SEQUENCE</scope>
    <source>
        <strain evidence="15">Azo-3</strain>
    </source>
</reference>
<feature type="transmembrane region" description="Helical" evidence="12">
    <location>
        <begin position="103"/>
        <end position="124"/>
    </location>
</feature>
<feature type="transmembrane region" description="Helical" evidence="12">
    <location>
        <begin position="144"/>
        <end position="162"/>
    </location>
</feature>
<evidence type="ECO:0000256" key="5">
    <source>
        <dbReference type="ARBA" id="ARBA00022538"/>
    </source>
</evidence>
<feature type="transmembrane region" description="Helical" evidence="12">
    <location>
        <begin position="12"/>
        <end position="33"/>
    </location>
</feature>
<dbReference type="InterPro" id="IPR053952">
    <property type="entry name" value="K_trans_C"/>
</dbReference>
<feature type="transmembrane region" description="Helical" evidence="12">
    <location>
        <begin position="218"/>
        <end position="238"/>
    </location>
</feature>
<feature type="domain" description="K+ potassium transporter C-terminal" evidence="14">
    <location>
        <begin position="479"/>
        <end position="627"/>
    </location>
</feature>
<dbReference type="HAMAP" id="MF_01522">
    <property type="entry name" value="Kup"/>
    <property type="match status" value="1"/>
</dbReference>
<evidence type="ECO:0000256" key="10">
    <source>
        <dbReference type="ARBA" id="ARBA00023065"/>
    </source>
</evidence>
<evidence type="ECO:0000313" key="16">
    <source>
        <dbReference type="Proteomes" id="UP000683428"/>
    </source>
</evidence>
<feature type="transmembrane region" description="Helical" evidence="12">
    <location>
        <begin position="369"/>
        <end position="391"/>
    </location>
</feature>
<evidence type="ECO:0000256" key="12">
    <source>
        <dbReference type="HAMAP-Rule" id="MF_01522"/>
    </source>
</evidence>
<keyword evidence="16" id="KW-1185">Reference proteome</keyword>
<evidence type="ECO:0000256" key="9">
    <source>
        <dbReference type="ARBA" id="ARBA00022989"/>
    </source>
</evidence>
<evidence type="ECO:0000259" key="13">
    <source>
        <dbReference type="Pfam" id="PF02705"/>
    </source>
</evidence>
<dbReference type="InterPro" id="IPR003855">
    <property type="entry name" value="K+_transporter"/>
</dbReference>
<evidence type="ECO:0000313" key="15">
    <source>
        <dbReference type="EMBL" id="QWT48194.1"/>
    </source>
</evidence>
<dbReference type="Pfam" id="PF02705">
    <property type="entry name" value="K_trans"/>
    <property type="match status" value="1"/>
</dbReference>
<dbReference type="Proteomes" id="UP000683428">
    <property type="component" value="Chromosome"/>
</dbReference>
<keyword evidence="6 12" id="KW-0812">Transmembrane</keyword>
<gene>
    <name evidence="12" type="primary">kup</name>
    <name evidence="15" type="ORF">Azoinq_09975</name>
</gene>
<dbReference type="PANTHER" id="PTHR30540:SF79">
    <property type="entry name" value="LOW AFFINITY POTASSIUM TRANSPORT SYSTEM PROTEIN KUP"/>
    <property type="match status" value="1"/>
</dbReference>
<feature type="transmembrane region" description="Helical" evidence="12">
    <location>
        <begin position="428"/>
        <end position="445"/>
    </location>
</feature>
<comment type="subcellular location">
    <subcellularLocation>
        <location evidence="12">Cell membrane</location>
        <topology evidence="12">Multi-pass membrane protein</topology>
    </subcellularLocation>
    <subcellularLocation>
        <location evidence="1">Membrane</location>
        <topology evidence="1">Multi-pass membrane protein</topology>
    </subcellularLocation>
</comment>
<evidence type="ECO:0000256" key="6">
    <source>
        <dbReference type="ARBA" id="ARBA00022692"/>
    </source>
</evidence>
<feature type="domain" description="K+ potassium transporter integral membrane" evidence="13">
    <location>
        <begin position="15"/>
        <end position="468"/>
    </location>
</feature>
<feature type="transmembrane region" description="Helical" evidence="12">
    <location>
        <begin position="174"/>
        <end position="198"/>
    </location>
</feature>
<evidence type="ECO:0000256" key="3">
    <source>
        <dbReference type="ARBA" id="ARBA00022448"/>
    </source>
</evidence>
<dbReference type="RefSeq" id="WP_216129494.1">
    <property type="nucleotide sequence ID" value="NZ_CP064782.1"/>
</dbReference>
<keyword evidence="4 12" id="KW-1003">Cell membrane</keyword>
<feature type="transmembrane region" description="Helical" evidence="12">
    <location>
        <begin position="53"/>
        <end position="74"/>
    </location>
</feature>
<keyword evidence="7 12" id="KW-0769">Symport</keyword>
<feature type="transmembrane region" description="Helical" evidence="12">
    <location>
        <begin position="403"/>
        <end position="422"/>
    </location>
</feature>
<name>A0A975SLS9_9RHOO</name>
<sequence length="627" mass="67533">MQGNENRHGGPMAPLALAALGVVYGDIGTSPLYTVHEIFAGAHHPVPVSHDNVLGILSLIFWSLMIVVSLKYVAFIMRADNKGEGGVMALMALVLRGAAGKPYAHGLMLLGLFGAALFYGDGVITPAVSVLSAVEGLEVVTPDFKPFILPIALAVILTLFLFQRHGTASIGKLFGPVMTVWFAALALMGVVSIARYPAVLAALDPRHALGFIAADPRLAFLSLGAVVLALTGAEALYADMGHFGRQPIQLAWFGLVLPALVLNYFGQGALLLTHPDAIENPFYRLAPDWALMPLVGLSTLATVIASQAVISGCYSITQQAMQMGYSPRMAVLHTSDKEQGQIYLPTVNWLLLLAVMALVLGFGSSSNLAAAYGIAVTGTMVITSILAFIVVRSLWGWSLTMGALVLGGFLVLDGAFFFANATKIKDGGWFPLAFGIGLFVIMTTWKRGRVLLRRRLEAEAMPMTDFMASLALSPVPTTPGTAIFMTPDASMVPHPLLHSLKHYQVIHERVVLLSVHFIDTPYVPEGERLTVSHLRDNFWHVAVNYGFKDEPDIPLALDHCAAQGLPLDLAEVSFFLGRETIIPRLGGQLPLWREKLFVALFRNAGSATDFFKLPSNRVVELGSQVTL</sequence>
<evidence type="ECO:0000256" key="8">
    <source>
        <dbReference type="ARBA" id="ARBA00022958"/>
    </source>
</evidence>
<proteinExistence type="inferred from homology"/>
<feature type="transmembrane region" description="Helical" evidence="12">
    <location>
        <begin position="250"/>
        <end position="270"/>
    </location>
</feature>
<keyword evidence="10 12" id="KW-0406">Ion transport</keyword>
<evidence type="ECO:0000256" key="7">
    <source>
        <dbReference type="ARBA" id="ARBA00022847"/>
    </source>
</evidence>
<evidence type="ECO:0000256" key="4">
    <source>
        <dbReference type="ARBA" id="ARBA00022475"/>
    </source>
</evidence>
<feature type="transmembrane region" description="Helical" evidence="12">
    <location>
        <begin position="342"/>
        <end position="363"/>
    </location>
</feature>
<comment type="catalytic activity">
    <reaction evidence="12">
        <text>K(+)(in) + H(+)(in) = K(+)(out) + H(+)(out)</text>
        <dbReference type="Rhea" id="RHEA:28490"/>
        <dbReference type="ChEBI" id="CHEBI:15378"/>
        <dbReference type="ChEBI" id="CHEBI:29103"/>
    </reaction>
</comment>
<comment type="similarity">
    <text evidence="2 12">Belongs to the HAK/KUP transporter (TC 2.A.72) family.</text>
</comment>
<dbReference type="EMBL" id="CP064782">
    <property type="protein sequence ID" value="QWT48194.1"/>
    <property type="molecule type" value="Genomic_DNA"/>
</dbReference>
<dbReference type="Pfam" id="PF22776">
    <property type="entry name" value="K_trans_C"/>
    <property type="match status" value="1"/>
</dbReference>
<dbReference type="GO" id="GO:0005886">
    <property type="term" value="C:plasma membrane"/>
    <property type="evidence" value="ECO:0007669"/>
    <property type="project" value="UniProtKB-SubCell"/>
</dbReference>
<keyword evidence="9 12" id="KW-1133">Transmembrane helix</keyword>